<dbReference type="Pfam" id="PF10103">
    <property type="entry name" value="Zincin_2"/>
    <property type="match status" value="1"/>
</dbReference>
<dbReference type="PANTHER" id="PTHR39420">
    <property type="match status" value="1"/>
</dbReference>
<reference evidence="1 2" key="1">
    <citation type="submission" date="2018-03" db="EMBL/GenBank/DDBJ databases">
        <title>Aquarubrobacter algicola gen. nov., sp. nov., a novel actinobacterium isolated from shallow eutrophic lake during the end of cyanobacterial harmful algal blooms.</title>
        <authorList>
            <person name="Chun S.J."/>
        </authorList>
    </citation>
    <scope>NUCLEOTIDE SEQUENCE [LARGE SCALE GENOMIC DNA]</scope>
    <source>
        <strain evidence="1 2">Seoho-28</strain>
    </source>
</reference>
<organism evidence="1 2">
    <name type="scientific">Paraconexibacter algicola</name>
    <dbReference type="NCBI Taxonomy" id="2133960"/>
    <lineage>
        <taxon>Bacteria</taxon>
        <taxon>Bacillati</taxon>
        <taxon>Actinomycetota</taxon>
        <taxon>Thermoleophilia</taxon>
        <taxon>Solirubrobacterales</taxon>
        <taxon>Paraconexibacteraceae</taxon>
        <taxon>Paraconexibacter</taxon>
    </lineage>
</organism>
<dbReference type="RefSeq" id="WP_107567973.1">
    <property type="nucleotide sequence ID" value="NZ_PYYB01000001.1"/>
</dbReference>
<dbReference type="InterPro" id="IPR018766">
    <property type="entry name" value="Zinicin_2"/>
</dbReference>
<protein>
    <recommendedName>
        <fullName evidence="3">Coenzyme F420 biosynthesis-associated protein</fullName>
    </recommendedName>
</protein>
<dbReference type="Gene3D" id="1.20.150.30">
    <property type="entry name" value="Zincin-like metallopeptidase, N-terminal domain"/>
    <property type="match status" value="1"/>
</dbReference>
<dbReference type="InterPro" id="IPR022454">
    <property type="entry name" value="CHP03883_F420-assoc"/>
</dbReference>
<dbReference type="EMBL" id="PYYB01000001">
    <property type="protein sequence ID" value="PTL59389.1"/>
    <property type="molecule type" value="Genomic_DNA"/>
</dbReference>
<gene>
    <name evidence="1" type="ORF">C7Y72_06855</name>
</gene>
<dbReference type="NCBIfam" id="TIGR03883">
    <property type="entry name" value="DUF2342_F420"/>
    <property type="match status" value="1"/>
</dbReference>
<name>A0A2T4UJH8_9ACTN</name>
<accession>A0A2T4UJH8</accession>
<proteinExistence type="predicted"/>
<evidence type="ECO:0008006" key="3">
    <source>
        <dbReference type="Google" id="ProtNLM"/>
    </source>
</evidence>
<comment type="caution">
    <text evidence="1">The sequence shown here is derived from an EMBL/GenBank/DDBJ whole genome shotgun (WGS) entry which is preliminary data.</text>
</comment>
<dbReference type="AlphaFoldDB" id="A0A2T4UJH8"/>
<sequence length="345" mass="36281">MALDRGVAAAVGRVMCGEAGPPDAPPPVDLIGVCDRAAERISAYTGLEPQRELPTPEWIGRGEWIDLNVDALAPAMDATLRRSGDSLGPLGGLAGGVAGAVAGAEVGAMTGLLAHRVMGQVEPGLLRDDDPAMRMVLVAPNLTIGAEAMEVDPADFVRWVTVHELTHAVQFTAVPWLKPEIERLVRELMGSLEVRLDVKALLRMPRPADLASLIAFVRSGDLLSAVAGEEGRERLEAVQALMSLVEGHAEHVMDAVGGELVGDLAKLRGAMDERRALRSSMVQAFLGRILGLDAKLRQYGDGKAFCDAVVVAAGPDALHRAFAGPDLAPSLAELGDPAGWLARTA</sequence>
<dbReference type="OrthoDB" id="142939at2"/>
<dbReference type="SUPFAM" id="SSF55486">
    <property type="entry name" value="Metalloproteases ('zincins'), catalytic domain"/>
    <property type="match status" value="1"/>
</dbReference>
<evidence type="ECO:0000313" key="1">
    <source>
        <dbReference type="EMBL" id="PTL59389.1"/>
    </source>
</evidence>
<dbReference type="Proteomes" id="UP000240739">
    <property type="component" value="Unassembled WGS sequence"/>
</dbReference>
<evidence type="ECO:0000313" key="2">
    <source>
        <dbReference type="Proteomes" id="UP000240739"/>
    </source>
</evidence>
<keyword evidence="2" id="KW-1185">Reference proteome</keyword>
<dbReference type="InterPro" id="IPR042271">
    <property type="entry name" value="Zinicin_2_N"/>
</dbReference>
<dbReference type="PANTHER" id="PTHR39420:SF1">
    <property type="entry name" value="HYDROLASE"/>
    <property type="match status" value="1"/>
</dbReference>
<dbReference type="NCBIfam" id="TIGR03624">
    <property type="entry name" value="putative hydrolase"/>
    <property type="match status" value="1"/>
</dbReference>